<keyword evidence="2" id="KW-0732">Signal</keyword>
<gene>
    <name evidence="3" type="ORF">HAX54_052965</name>
</gene>
<evidence type="ECO:0000313" key="4">
    <source>
        <dbReference type="Proteomes" id="UP000823775"/>
    </source>
</evidence>
<reference evidence="3 4" key="1">
    <citation type="journal article" date="2021" name="BMC Genomics">
        <title>Datura genome reveals duplications of psychoactive alkaloid biosynthetic genes and high mutation rate following tissue culture.</title>
        <authorList>
            <person name="Rajewski A."/>
            <person name="Carter-House D."/>
            <person name="Stajich J."/>
            <person name="Litt A."/>
        </authorList>
    </citation>
    <scope>NUCLEOTIDE SEQUENCE [LARGE SCALE GENOMIC DNA]</scope>
    <source>
        <strain evidence="3">AR-01</strain>
    </source>
</reference>
<protein>
    <recommendedName>
        <fullName evidence="5">DRBM domain-containing protein</fullName>
    </recommendedName>
</protein>
<sequence length="168" mass="19339">MPPIFNAQFTLLHLWIFNCPPLLGNVVQLKEVNFFHLPSPSPRKSLTRQCYYGQVIDYLVMMVPWGKVPYLRDADTLKHRWRKPCSPNFFSVWNIIVIEGFVSGGRANSIAEMSIAKALEKQRLRALRPQKKEEYVGFKAEENWLNKKGCPDPKNDPGPTTNRLPKLG</sequence>
<feature type="chain" id="PRO_5047331552" description="DRBM domain-containing protein" evidence="2">
    <location>
        <begin position="25"/>
        <end position="168"/>
    </location>
</feature>
<name>A0ABS8T0D2_DATST</name>
<keyword evidence="4" id="KW-1185">Reference proteome</keyword>
<feature type="signal peptide" evidence="2">
    <location>
        <begin position="1"/>
        <end position="24"/>
    </location>
</feature>
<evidence type="ECO:0000256" key="1">
    <source>
        <dbReference type="SAM" id="MobiDB-lite"/>
    </source>
</evidence>
<feature type="compositionally biased region" description="Polar residues" evidence="1">
    <location>
        <begin position="158"/>
        <end position="168"/>
    </location>
</feature>
<evidence type="ECO:0008006" key="5">
    <source>
        <dbReference type="Google" id="ProtNLM"/>
    </source>
</evidence>
<dbReference type="Proteomes" id="UP000823775">
    <property type="component" value="Unassembled WGS sequence"/>
</dbReference>
<comment type="caution">
    <text evidence="3">The sequence shown here is derived from an EMBL/GenBank/DDBJ whole genome shotgun (WGS) entry which is preliminary data.</text>
</comment>
<accession>A0ABS8T0D2</accession>
<dbReference type="EMBL" id="JACEIK010000974">
    <property type="protein sequence ID" value="MCD7464548.1"/>
    <property type="molecule type" value="Genomic_DNA"/>
</dbReference>
<feature type="region of interest" description="Disordered" evidence="1">
    <location>
        <begin position="145"/>
        <end position="168"/>
    </location>
</feature>
<proteinExistence type="predicted"/>
<evidence type="ECO:0000256" key="2">
    <source>
        <dbReference type="SAM" id="SignalP"/>
    </source>
</evidence>
<feature type="compositionally biased region" description="Basic and acidic residues" evidence="1">
    <location>
        <begin position="145"/>
        <end position="155"/>
    </location>
</feature>
<organism evidence="3 4">
    <name type="scientific">Datura stramonium</name>
    <name type="common">Jimsonweed</name>
    <name type="synonym">Common thornapple</name>
    <dbReference type="NCBI Taxonomy" id="4076"/>
    <lineage>
        <taxon>Eukaryota</taxon>
        <taxon>Viridiplantae</taxon>
        <taxon>Streptophyta</taxon>
        <taxon>Embryophyta</taxon>
        <taxon>Tracheophyta</taxon>
        <taxon>Spermatophyta</taxon>
        <taxon>Magnoliopsida</taxon>
        <taxon>eudicotyledons</taxon>
        <taxon>Gunneridae</taxon>
        <taxon>Pentapetalae</taxon>
        <taxon>asterids</taxon>
        <taxon>lamiids</taxon>
        <taxon>Solanales</taxon>
        <taxon>Solanaceae</taxon>
        <taxon>Solanoideae</taxon>
        <taxon>Datureae</taxon>
        <taxon>Datura</taxon>
    </lineage>
</organism>
<evidence type="ECO:0000313" key="3">
    <source>
        <dbReference type="EMBL" id="MCD7464548.1"/>
    </source>
</evidence>